<reference evidence="1" key="1">
    <citation type="submission" date="2014-05" db="EMBL/GenBank/DDBJ databases">
        <authorList>
            <person name="Chronopoulou M."/>
        </authorList>
    </citation>
    <scope>NUCLEOTIDE SEQUENCE</scope>
    <source>
        <tissue evidence="1">Whole organism</tissue>
    </source>
</reference>
<name>A0A0K2T8M9_LEPSM</name>
<protein>
    <submittedName>
        <fullName evidence="1">Uncharacterized protein</fullName>
    </submittedName>
</protein>
<evidence type="ECO:0000313" key="1">
    <source>
        <dbReference type="EMBL" id="CDW22165.1"/>
    </source>
</evidence>
<organism evidence="1">
    <name type="scientific">Lepeophtheirus salmonis</name>
    <name type="common">Salmon louse</name>
    <name type="synonym">Caligus salmonis</name>
    <dbReference type="NCBI Taxonomy" id="72036"/>
    <lineage>
        <taxon>Eukaryota</taxon>
        <taxon>Metazoa</taxon>
        <taxon>Ecdysozoa</taxon>
        <taxon>Arthropoda</taxon>
        <taxon>Crustacea</taxon>
        <taxon>Multicrustacea</taxon>
        <taxon>Hexanauplia</taxon>
        <taxon>Copepoda</taxon>
        <taxon>Siphonostomatoida</taxon>
        <taxon>Caligidae</taxon>
        <taxon>Lepeophtheirus</taxon>
    </lineage>
</organism>
<feature type="non-terminal residue" evidence="1">
    <location>
        <position position="44"/>
    </location>
</feature>
<proteinExistence type="predicted"/>
<sequence>MYRTECWVRKNILQNTQPLIYYDVDIKGVEEVKHQPCTRYDITL</sequence>
<dbReference type="EMBL" id="HACA01004804">
    <property type="protein sequence ID" value="CDW22165.1"/>
    <property type="molecule type" value="Transcribed_RNA"/>
</dbReference>
<dbReference type="AlphaFoldDB" id="A0A0K2T8M9"/>
<accession>A0A0K2T8M9</accession>